<dbReference type="InterPro" id="IPR007221">
    <property type="entry name" value="MreC"/>
</dbReference>
<comment type="caution">
    <text evidence="6">The sequence shown here is derived from an EMBL/GenBank/DDBJ whole genome shotgun (WGS) entry which is preliminary data.</text>
</comment>
<feature type="domain" description="Rod shape-determining protein MreC beta-barrel core" evidence="5">
    <location>
        <begin position="119"/>
        <end position="265"/>
    </location>
</feature>
<dbReference type="Gene3D" id="2.40.10.350">
    <property type="entry name" value="Rod shape-determining protein MreC, domain 2"/>
    <property type="match status" value="1"/>
</dbReference>
<dbReference type="EMBL" id="MFEY01000007">
    <property type="protein sequence ID" value="OGE89948.1"/>
    <property type="molecule type" value="Genomic_DNA"/>
</dbReference>
<evidence type="ECO:0000259" key="5">
    <source>
        <dbReference type="Pfam" id="PF04085"/>
    </source>
</evidence>
<sequence>MRFIYTKTFARFFAIFLIVALLAIFDAQGYLGYIKDGFLRGFGLIANRVSQVTNIGKSVFSTLFIIKDLVHENAALSQQVDQLAFDNAQLKSAQNENISLRKALNYKQQAKLNLLPVEVLTQDPTGFSQTIILDKGANAGLQIGQAVVTAPGVLVARIAQVSPTTAAAQLITDPATVINAEVVDSGAKGLIRGEHGLTLALDMVTQNELIKTGDSVIASGLSGDFPRGLLIGNISAIRSQVTELFQKAYVTPAADFRNLKFLFIVL</sequence>
<dbReference type="PANTHER" id="PTHR34138:SF1">
    <property type="entry name" value="CELL SHAPE-DETERMINING PROTEIN MREC"/>
    <property type="match status" value="1"/>
</dbReference>
<name>A0A1F5PJ17_9BACT</name>
<dbReference type="InterPro" id="IPR042177">
    <property type="entry name" value="Cell/Rod_1"/>
</dbReference>
<evidence type="ECO:0000256" key="2">
    <source>
        <dbReference type="ARBA" id="ARBA00013855"/>
    </source>
</evidence>
<dbReference type="InterPro" id="IPR055342">
    <property type="entry name" value="MreC_beta-barrel_core"/>
</dbReference>
<evidence type="ECO:0000256" key="1">
    <source>
        <dbReference type="ARBA" id="ARBA00009369"/>
    </source>
</evidence>
<dbReference type="GO" id="GO:0008360">
    <property type="term" value="P:regulation of cell shape"/>
    <property type="evidence" value="ECO:0007669"/>
    <property type="project" value="UniProtKB-KW"/>
</dbReference>
<reference evidence="6 7" key="1">
    <citation type="journal article" date="2016" name="Nat. Commun.">
        <title>Thousands of microbial genomes shed light on interconnected biogeochemical processes in an aquifer system.</title>
        <authorList>
            <person name="Anantharaman K."/>
            <person name="Brown C.T."/>
            <person name="Hug L.A."/>
            <person name="Sharon I."/>
            <person name="Castelle C.J."/>
            <person name="Probst A.J."/>
            <person name="Thomas B.C."/>
            <person name="Singh A."/>
            <person name="Wilkins M.J."/>
            <person name="Karaoz U."/>
            <person name="Brodie E.L."/>
            <person name="Williams K.H."/>
            <person name="Hubbard S.S."/>
            <person name="Banfield J.F."/>
        </authorList>
    </citation>
    <scope>NUCLEOTIDE SEQUENCE [LARGE SCALE GENOMIC DNA]</scope>
</reference>
<evidence type="ECO:0000313" key="7">
    <source>
        <dbReference type="Proteomes" id="UP000177682"/>
    </source>
</evidence>
<dbReference type="PANTHER" id="PTHR34138">
    <property type="entry name" value="CELL SHAPE-DETERMINING PROTEIN MREC"/>
    <property type="match status" value="1"/>
</dbReference>
<dbReference type="NCBIfam" id="TIGR00219">
    <property type="entry name" value="mreC"/>
    <property type="match status" value="1"/>
</dbReference>
<dbReference type="InterPro" id="IPR042175">
    <property type="entry name" value="Cell/Rod_MreC_2"/>
</dbReference>
<comment type="similarity">
    <text evidence="1">Belongs to the MreC family.</text>
</comment>
<dbReference type="AlphaFoldDB" id="A0A1F5PJ17"/>
<dbReference type="Gene3D" id="2.40.10.340">
    <property type="entry name" value="Rod shape-determining protein MreC, domain 1"/>
    <property type="match status" value="1"/>
</dbReference>
<dbReference type="Pfam" id="PF04085">
    <property type="entry name" value="MreC"/>
    <property type="match status" value="1"/>
</dbReference>
<keyword evidence="3" id="KW-0133">Cell shape</keyword>
<evidence type="ECO:0000313" key="6">
    <source>
        <dbReference type="EMBL" id="OGE89948.1"/>
    </source>
</evidence>
<organism evidence="6 7">
    <name type="scientific">Candidatus Doudnabacteria bacterium RIFCSPHIGHO2_12_FULL_48_16</name>
    <dbReference type="NCBI Taxonomy" id="1817838"/>
    <lineage>
        <taxon>Bacteria</taxon>
        <taxon>Candidatus Doudnaibacteriota</taxon>
    </lineage>
</organism>
<gene>
    <name evidence="6" type="ORF">A3E29_02445</name>
</gene>
<dbReference type="Proteomes" id="UP000177682">
    <property type="component" value="Unassembled WGS sequence"/>
</dbReference>
<accession>A0A1F5PJ17</accession>
<proteinExistence type="inferred from homology"/>
<dbReference type="PIRSF" id="PIRSF038471">
    <property type="entry name" value="MreC"/>
    <property type="match status" value="1"/>
</dbReference>
<evidence type="ECO:0000256" key="3">
    <source>
        <dbReference type="ARBA" id="ARBA00022960"/>
    </source>
</evidence>
<protein>
    <recommendedName>
        <fullName evidence="2">Cell shape-determining protein MreC</fullName>
    </recommendedName>
    <alternativeName>
        <fullName evidence="4">Cell shape protein MreC</fullName>
    </alternativeName>
</protein>
<evidence type="ECO:0000256" key="4">
    <source>
        <dbReference type="ARBA" id="ARBA00032089"/>
    </source>
</evidence>
<dbReference type="GO" id="GO:0005886">
    <property type="term" value="C:plasma membrane"/>
    <property type="evidence" value="ECO:0007669"/>
    <property type="project" value="TreeGrafter"/>
</dbReference>